<name>X1QXH4_9ZZZZ</name>
<sequence length="73" mass="8221">QSLRTGIERIDDDGTIVITDKSHTIMRNILGYDVKSFRVEDSKLMAIDLGKAFRRYGELVGLPDFALNAIYMG</sequence>
<protein>
    <submittedName>
        <fullName evidence="1">Uncharacterized protein</fullName>
    </submittedName>
</protein>
<dbReference type="EMBL" id="BARW01012624">
    <property type="protein sequence ID" value="GAI72958.1"/>
    <property type="molecule type" value="Genomic_DNA"/>
</dbReference>
<accession>X1QXH4</accession>
<feature type="non-terminal residue" evidence="1">
    <location>
        <position position="1"/>
    </location>
</feature>
<dbReference type="AlphaFoldDB" id="X1QXH4"/>
<gene>
    <name evidence="1" type="ORF">S12H4_23664</name>
</gene>
<proteinExistence type="predicted"/>
<reference evidence="1" key="1">
    <citation type="journal article" date="2014" name="Front. Microbiol.">
        <title>High frequency of phylogenetically diverse reductive dehalogenase-homologous genes in deep subseafloor sedimentary metagenomes.</title>
        <authorList>
            <person name="Kawai M."/>
            <person name="Futagami T."/>
            <person name="Toyoda A."/>
            <person name="Takaki Y."/>
            <person name="Nishi S."/>
            <person name="Hori S."/>
            <person name="Arai W."/>
            <person name="Tsubouchi T."/>
            <person name="Morono Y."/>
            <person name="Uchiyama I."/>
            <person name="Ito T."/>
            <person name="Fujiyama A."/>
            <person name="Inagaki F."/>
            <person name="Takami H."/>
        </authorList>
    </citation>
    <scope>NUCLEOTIDE SEQUENCE</scope>
    <source>
        <strain evidence="1">Expedition CK06-06</strain>
    </source>
</reference>
<evidence type="ECO:0000313" key="1">
    <source>
        <dbReference type="EMBL" id="GAI72958.1"/>
    </source>
</evidence>
<organism evidence="1">
    <name type="scientific">marine sediment metagenome</name>
    <dbReference type="NCBI Taxonomy" id="412755"/>
    <lineage>
        <taxon>unclassified sequences</taxon>
        <taxon>metagenomes</taxon>
        <taxon>ecological metagenomes</taxon>
    </lineage>
</organism>
<comment type="caution">
    <text evidence="1">The sequence shown here is derived from an EMBL/GenBank/DDBJ whole genome shotgun (WGS) entry which is preliminary data.</text>
</comment>